<feature type="region of interest" description="Disordered" evidence="1">
    <location>
        <begin position="1"/>
        <end position="83"/>
    </location>
</feature>
<dbReference type="Proteomes" id="UP000799324">
    <property type="component" value="Unassembled WGS sequence"/>
</dbReference>
<name>A0A6A6TB54_9PLEO</name>
<feature type="compositionally biased region" description="Basic and acidic residues" evidence="1">
    <location>
        <begin position="22"/>
        <end position="31"/>
    </location>
</feature>
<dbReference type="AlphaFoldDB" id="A0A6A6TB54"/>
<gene>
    <name evidence="2" type="ORF">K491DRAFT_691543</name>
</gene>
<evidence type="ECO:0000313" key="3">
    <source>
        <dbReference type="Proteomes" id="UP000799324"/>
    </source>
</evidence>
<proteinExistence type="predicted"/>
<organism evidence="2 3">
    <name type="scientific">Lophiostoma macrostomum CBS 122681</name>
    <dbReference type="NCBI Taxonomy" id="1314788"/>
    <lineage>
        <taxon>Eukaryota</taxon>
        <taxon>Fungi</taxon>
        <taxon>Dikarya</taxon>
        <taxon>Ascomycota</taxon>
        <taxon>Pezizomycotina</taxon>
        <taxon>Dothideomycetes</taxon>
        <taxon>Pleosporomycetidae</taxon>
        <taxon>Pleosporales</taxon>
        <taxon>Lophiostomataceae</taxon>
        <taxon>Lophiostoma</taxon>
    </lineage>
</organism>
<dbReference type="EMBL" id="MU004331">
    <property type="protein sequence ID" value="KAF2656872.1"/>
    <property type="molecule type" value="Genomic_DNA"/>
</dbReference>
<reference evidence="2" key="1">
    <citation type="journal article" date="2020" name="Stud. Mycol.">
        <title>101 Dothideomycetes genomes: a test case for predicting lifestyles and emergence of pathogens.</title>
        <authorList>
            <person name="Haridas S."/>
            <person name="Albert R."/>
            <person name="Binder M."/>
            <person name="Bloem J."/>
            <person name="Labutti K."/>
            <person name="Salamov A."/>
            <person name="Andreopoulos B."/>
            <person name="Baker S."/>
            <person name="Barry K."/>
            <person name="Bills G."/>
            <person name="Bluhm B."/>
            <person name="Cannon C."/>
            <person name="Castanera R."/>
            <person name="Culley D."/>
            <person name="Daum C."/>
            <person name="Ezra D."/>
            <person name="Gonzalez J."/>
            <person name="Henrissat B."/>
            <person name="Kuo A."/>
            <person name="Liang C."/>
            <person name="Lipzen A."/>
            <person name="Lutzoni F."/>
            <person name="Magnuson J."/>
            <person name="Mondo S."/>
            <person name="Nolan M."/>
            <person name="Ohm R."/>
            <person name="Pangilinan J."/>
            <person name="Park H.-J."/>
            <person name="Ramirez L."/>
            <person name="Alfaro M."/>
            <person name="Sun H."/>
            <person name="Tritt A."/>
            <person name="Yoshinaga Y."/>
            <person name="Zwiers L.-H."/>
            <person name="Turgeon B."/>
            <person name="Goodwin S."/>
            <person name="Spatafora J."/>
            <person name="Crous P."/>
            <person name="Grigoriev I."/>
        </authorList>
    </citation>
    <scope>NUCLEOTIDE SEQUENCE</scope>
    <source>
        <strain evidence="2">CBS 122681</strain>
    </source>
</reference>
<feature type="non-terminal residue" evidence="2">
    <location>
        <position position="83"/>
    </location>
</feature>
<evidence type="ECO:0000313" key="2">
    <source>
        <dbReference type="EMBL" id="KAF2656872.1"/>
    </source>
</evidence>
<feature type="compositionally biased region" description="Polar residues" evidence="1">
    <location>
        <begin position="1"/>
        <end position="11"/>
    </location>
</feature>
<protein>
    <submittedName>
        <fullName evidence="2">Uncharacterized protein</fullName>
    </submittedName>
</protein>
<keyword evidence="3" id="KW-1185">Reference proteome</keyword>
<accession>A0A6A6TB54</accession>
<evidence type="ECO:0000256" key="1">
    <source>
        <dbReference type="SAM" id="MobiDB-lite"/>
    </source>
</evidence>
<sequence>MPLHSNSRQCNPQSRSPSPSPDDVKKDRFQDTEAEAAHPIPSLSVPSPQVPSPNNRLSIRYYTQDDYPDDHPDFSLFSCNDTH</sequence>